<evidence type="ECO:0000256" key="6">
    <source>
        <dbReference type="ARBA" id="ARBA00012646"/>
    </source>
</evidence>
<evidence type="ECO:0000313" key="15">
    <source>
        <dbReference type="Proteomes" id="UP001306592"/>
    </source>
</evidence>
<dbReference type="GO" id="GO:0003993">
    <property type="term" value="F:acid phosphatase activity"/>
    <property type="evidence" value="ECO:0007669"/>
    <property type="project" value="UniProtKB-EC"/>
</dbReference>
<proteinExistence type="inferred from homology"/>
<dbReference type="RefSeq" id="WP_099754425.1">
    <property type="nucleotide sequence ID" value="NZ_JACXBP010000006.1"/>
</dbReference>
<evidence type="ECO:0000256" key="9">
    <source>
        <dbReference type="ARBA" id="ARBA00022729"/>
    </source>
</evidence>
<dbReference type="InterPro" id="IPR005519">
    <property type="entry name" value="Acid_phosphat_B-like"/>
</dbReference>
<dbReference type="Gene3D" id="3.40.50.1000">
    <property type="entry name" value="HAD superfamily/HAD-like"/>
    <property type="match status" value="1"/>
</dbReference>
<evidence type="ECO:0000256" key="10">
    <source>
        <dbReference type="ARBA" id="ARBA00022764"/>
    </source>
</evidence>
<evidence type="ECO:0000256" key="7">
    <source>
        <dbReference type="ARBA" id="ARBA00022113"/>
    </source>
</evidence>
<dbReference type="InterPro" id="IPR036412">
    <property type="entry name" value="HAD-like_sf"/>
</dbReference>
<comment type="subunit">
    <text evidence="5">Homotetramer.</text>
</comment>
<dbReference type="Pfam" id="PF03767">
    <property type="entry name" value="Acid_phosphat_B"/>
    <property type="match status" value="1"/>
</dbReference>
<comment type="catalytic activity">
    <reaction evidence="1">
        <text>a phosphate monoester + H2O = an alcohol + phosphate</text>
        <dbReference type="Rhea" id="RHEA:15017"/>
        <dbReference type="ChEBI" id="CHEBI:15377"/>
        <dbReference type="ChEBI" id="CHEBI:30879"/>
        <dbReference type="ChEBI" id="CHEBI:43474"/>
        <dbReference type="ChEBI" id="CHEBI:67140"/>
        <dbReference type="EC" id="3.1.3.2"/>
    </reaction>
</comment>
<evidence type="ECO:0000256" key="5">
    <source>
        <dbReference type="ARBA" id="ARBA00011881"/>
    </source>
</evidence>
<evidence type="ECO:0000256" key="2">
    <source>
        <dbReference type="ARBA" id="ARBA00001946"/>
    </source>
</evidence>
<protein>
    <recommendedName>
        <fullName evidence="7">Class B acid phosphatase</fullName>
        <ecNumber evidence="6">3.1.3.2</ecNumber>
    </recommendedName>
</protein>
<feature type="chain" id="PRO_5047102956" description="Class B acid phosphatase" evidence="13">
    <location>
        <begin position="27"/>
        <end position="239"/>
    </location>
</feature>
<evidence type="ECO:0000256" key="4">
    <source>
        <dbReference type="ARBA" id="ARBA00007752"/>
    </source>
</evidence>
<dbReference type="EC" id="3.1.3.2" evidence="6"/>
<keyword evidence="11 14" id="KW-0378">Hydrolase</keyword>
<dbReference type="InterPro" id="IPR023214">
    <property type="entry name" value="HAD_sf"/>
</dbReference>
<sequence length="239" mass="26230">MSLFLRHKPALLLLASLFSTAPAWSAAEVPEVSEAGATLQQLNQQYAIHWITTAQIAEGLQGKAPIDVGFDIDDTVFYSTPAFYHGQQMFSPGSNDFLKNDEFWEQVSNGWDAFSVPKKSAQALIKLHLERGDRIWFITGRPKPKSGHETISSQIAKDFGIAADKMNPVIFTAPGKGAKVNDIRSHHIQIYYGDADSDITDARAAGAEGIRVLRALNSSNLPLPRNGAFGERVLINSDY</sequence>
<organism evidence="14 15">
    <name type="scientific">Erwinia aphidicola</name>
    <dbReference type="NCBI Taxonomy" id="68334"/>
    <lineage>
        <taxon>Bacteria</taxon>
        <taxon>Pseudomonadati</taxon>
        <taxon>Pseudomonadota</taxon>
        <taxon>Gammaproteobacteria</taxon>
        <taxon>Enterobacterales</taxon>
        <taxon>Erwiniaceae</taxon>
        <taxon>Erwinia</taxon>
    </lineage>
</organism>
<evidence type="ECO:0000256" key="11">
    <source>
        <dbReference type="ARBA" id="ARBA00022801"/>
    </source>
</evidence>
<dbReference type="Proteomes" id="UP001306592">
    <property type="component" value="Unassembled WGS sequence"/>
</dbReference>
<comment type="caution">
    <text evidence="14">The sequence shown here is derived from an EMBL/GenBank/DDBJ whole genome shotgun (WGS) entry which is preliminary data.</text>
</comment>
<dbReference type="NCBIfam" id="TIGR01672">
    <property type="entry name" value="AphA"/>
    <property type="match status" value="1"/>
</dbReference>
<keyword evidence="10" id="KW-0574">Periplasm</keyword>
<accession>A0ABU8DKJ6</accession>
<dbReference type="InterPro" id="IPR010025">
    <property type="entry name" value="HAD-SF_ppase_IIIB_AphA"/>
</dbReference>
<dbReference type="GeneID" id="89475742"/>
<keyword evidence="8" id="KW-0479">Metal-binding</keyword>
<dbReference type="SUPFAM" id="SSF56784">
    <property type="entry name" value="HAD-like"/>
    <property type="match status" value="1"/>
</dbReference>
<dbReference type="SFLD" id="SFLDS00003">
    <property type="entry name" value="Haloacid_Dehalogenase"/>
    <property type="match status" value="1"/>
</dbReference>
<keyword evidence="15" id="KW-1185">Reference proteome</keyword>
<evidence type="ECO:0000256" key="12">
    <source>
        <dbReference type="ARBA" id="ARBA00022842"/>
    </source>
</evidence>
<evidence type="ECO:0000256" key="8">
    <source>
        <dbReference type="ARBA" id="ARBA00022723"/>
    </source>
</evidence>
<gene>
    <name evidence="14" type="primary">aphA</name>
    <name evidence="14" type="ORF">V8N49_17530</name>
</gene>
<evidence type="ECO:0000256" key="13">
    <source>
        <dbReference type="SAM" id="SignalP"/>
    </source>
</evidence>
<keyword evidence="9 13" id="KW-0732">Signal</keyword>
<keyword evidence="12" id="KW-0460">Magnesium</keyword>
<feature type="signal peptide" evidence="13">
    <location>
        <begin position="1"/>
        <end position="26"/>
    </location>
</feature>
<name>A0ABU8DKJ6_ERWAP</name>
<comment type="cofactor">
    <cofactor evidence="2">
        <name>Mg(2+)</name>
        <dbReference type="ChEBI" id="CHEBI:18420"/>
    </cofactor>
</comment>
<evidence type="ECO:0000256" key="1">
    <source>
        <dbReference type="ARBA" id="ARBA00000032"/>
    </source>
</evidence>
<comment type="similarity">
    <text evidence="4">Belongs to the class B bacterial acid phosphatase family.</text>
</comment>
<comment type="subcellular location">
    <subcellularLocation>
        <location evidence="3">Periplasm</location>
    </subcellularLocation>
</comment>
<dbReference type="EMBL" id="JBANEI010000014">
    <property type="protein sequence ID" value="MEI2683453.1"/>
    <property type="molecule type" value="Genomic_DNA"/>
</dbReference>
<dbReference type="SFLD" id="SFLDG01127">
    <property type="entry name" value="C1.3:_Acid_Phosphatase_Like"/>
    <property type="match status" value="1"/>
</dbReference>
<evidence type="ECO:0000313" key="14">
    <source>
        <dbReference type="EMBL" id="MEI2683453.1"/>
    </source>
</evidence>
<reference evidence="14 15" key="1">
    <citation type="submission" date="2024-02" db="EMBL/GenBank/DDBJ databases">
        <title>First report Erwinia aphidicola in onion in Chile.</title>
        <authorList>
            <person name="Valenzuela M."/>
            <person name="Pena M."/>
            <person name="Dutta B."/>
        </authorList>
    </citation>
    <scope>NUCLEOTIDE SEQUENCE [LARGE SCALE GENOMIC DNA]</scope>
    <source>
        <strain evidence="14 15">QCJ3A</strain>
    </source>
</reference>
<evidence type="ECO:0000256" key="3">
    <source>
        <dbReference type="ARBA" id="ARBA00004418"/>
    </source>
</evidence>